<accession>A0A9P7YGM7</accession>
<evidence type="ECO:0000313" key="2">
    <source>
        <dbReference type="EMBL" id="KAG9233319.1"/>
    </source>
</evidence>
<dbReference type="EMBL" id="MU251506">
    <property type="protein sequence ID" value="KAG9233319.1"/>
    <property type="molecule type" value="Genomic_DNA"/>
</dbReference>
<dbReference type="Pfam" id="PF18922">
    <property type="entry name" value="DUF5672"/>
    <property type="match status" value="1"/>
</dbReference>
<dbReference type="AlphaFoldDB" id="A0A9P7YGM7"/>
<proteinExistence type="predicted"/>
<keyword evidence="3" id="KW-1185">Reference proteome</keyword>
<organism evidence="2 3">
    <name type="scientific">Amylocarpus encephaloides</name>
    <dbReference type="NCBI Taxonomy" id="45428"/>
    <lineage>
        <taxon>Eukaryota</taxon>
        <taxon>Fungi</taxon>
        <taxon>Dikarya</taxon>
        <taxon>Ascomycota</taxon>
        <taxon>Pezizomycotina</taxon>
        <taxon>Leotiomycetes</taxon>
        <taxon>Helotiales</taxon>
        <taxon>Helotiales incertae sedis</taxon>
        <taxon>Amylocarpus</taxon>
    </lineage>
</organism>
<dbReference type="InterPro" id="IPR043729">
    <property type="entry name" value="DUF5672"/>
</dbReference>
<name>A0A9P7YGM7_9HELO</name>
<dbReference type="Proteomes" id="UP000824998">
    <property type="component" value="Unassembled WGS sequence"/>
</dbReference>
<feature type="domain" description="DUF5672" evidence="1">
    <location>
        <begin position="134"/>
        <end position="298"/>
    </location>
</feature>
<dbReference type="OrthoDB" id="10025998at2759"/>
<protein>
    <recommendedName>
        <fullName evidence="1">DUF5672 domain-containing protein</fullName>
    </recommendedName>
</protein>
<sequence length="332" mass="36820">MQMKSPFTVKTSVVTLIALTAFLAIFFSGHRLKAEISHYVAPPNIPFHAKPATATATATQEVVRPLSDTITGNKVATIVETRPLPNLVPLILHFASVLGPEWPIVIFTTAGVSEKLKEAQMSAPFAKLVHNNRIHIATLPPDVVFSNSVAVSTFLTTAWVWEQLAPADHVLLFQTDSILCSNSEKKMEDYLEYDFIGAPLEGTGWGQGFNGGLSLRNRNLILEVIQQANFTAELTHNRTLIAADENAPVIPCAVEDQWYHKKLIAMQQAGKPVKLPTTDVAKGFTVQILWDDRPLGYHQVEIWQKDKLGHIDTWCPEWRLIKEAMPFDPAPA</sequence>
<evidence type="ECO:0000259" key="1">
    <source>
        <dbReference type="Pfam" id="PF18922"/>
    </source>
</evidence>
<gene>
    <name evidence="2" type="ORF">BJ875DRAFT_49911</name>
</gene>
<evidence type="ECO:0000313" key="3">
    <source>
        <dbReference type="Proteomes" id="UP000824998"/>
    </source>
</evidence>
<reference evidence="2" key="1">
    <citation type="journal article" date="2021" name="IMA Fungus">
        <title>Genomic characterization of three marine fungi, including Emericellopsis atlantica sp. nov. with signatures of a generalist lifestyle and marine biomass degradation.</title>
        <authorList>
            <person name="Hagestad O.C."/>
            <person name="Hou L."/>
            <person name="Andersen J.H."/>
            <person name="Hansen E.H."/>
            <person name="Altermark B."/>
            <person name="Li C."/>
            <person name="Kuhnert E."/>
            <person name="Cox R.J."/>
            <person name="Crous P.W."/>
            <person name="Spatafora J.W."/>
            <person name="Lail K."/>
            <person name="Amirebrahimi M."/>
            <person name="Lipzen A."/>
            <person name="Pangilinan J."/>
            <person name="Andreopoulos W."/>
            <person name="Hayes R.D."/>
            <person name="Ng V."/>
            <person name="Grigoriev I.V."/>
            <person name="Jackson S.A."/>
            <person name="Sutton T.D.S."/>
            <person name="Dobson A.D.W."/>
            <person name="Rama T."/>
        </authorList>
    </citation>
    <scope>NUCLEOTIDE SEQUENCE</scope>
    <source>
        <strain evidence="2">TRa018bII</strain>
    </source>
</reference>
<comment type="caution">
    <text evidence="2">The sequence shown here is derived from an EMBL/GenBank/DDBJ whole genome shotgun (WGS) entry which is preliminary data.</text>
</comment>